<sequence>MNIDLVALIVEEYDPAIAFFTDTLGFDLVEDSPSSTGDGRPKRWVVVRPPGARTGILLARADNEHQRAAIGDQAGGRVGFFLRVDDFDAAYRRMAGASVTFVRPPRTEPYGRVAVFLDVSGNRWDLLGAPA</sequence>
<dbReference type="Pfam" id="PF00903">
    <property type="entry name" value="Glyoxalase"/>
    <property type="match status" value="1"/>
</dbReference>
<dbReference type="Gene3D" id="3.10.180.10">
    <property type="entry name" value="2,3-Dihydroxybiphenyl 1,2-Dioxygenase, domain 1"/>
    <property type="match status" value="1"/>
</dbReference>
<accession>A0ABW2HVG7</accession>
<dbReference type="Proteomes" id="UP001596548">
    <property type="component" value="Unassembled WGS sequence"/>
</dbReference>
<organism evidence="2 3">
    <name type="scientific">Paractinoplanes rhizophilus</name>
    <dbReference type="NCBI Taxonomy" id="1416877"/>
    <lineage>
        <taxon>Bacteria</taxon>
        <taxon>Bacillati</taxon>
        <taxon>Actinomycetota</taxon>
        <taxon>Actinomycetes</taxon>
        <taxon>Micromonosporales</taxon>
        <taxon>Micromonosporaceae</taxon>
        <taxon>Paractinoplanes</taxon>
    </lineage>
</organism>
<keyword evidence="3" id="KW-1185">Reference proteome</keyword>
<protein>
    <submittedName>
        <fullName evidence="2">VOC family protein</fullName>
    </submittedName>
</protein>
<dbReference type="EMBL" id="JBHTBJ010000019">
    <property type="protein sequence ID" value="MFC7277143.1"/>
    <property type="molecule type" value="Genomic_DNA"/>
</dbReference>
<feature type="domain" description="VOC" evidence="1">
    <location>
        <begin position="2"/>
        <end position="129"/>
    </location>
</feature>
<reference evidence="3" key="1">
    <citation type="journal article" date="2019" name="Int. J. Syst. Evol. Microbiol.">
        <title>The Global Catalogue of Microorganisms (GCM) 10K type strain sequencing project: providing services to taxonomists for standard genome sequencing and annotation.</title>
        <authorList>
            <consortium name="The Broad Institute Genomics Platform"/>
            <consortium name="The Broad Institute Genome Sequencing Center for Infectious Disease"/>
            <person name="Wu L."/>
            <person name="Ma J."/>
        </authorList>
    </citation>
    <scope>NUCLEOTIDE SEQUENCE [LARGE SCALE GENOMIC DNA]</scope>
    <source>
        <strain evidence="3">XZYJT-10</strain>
    </source>
</reference>
<dbReference type="PANTHER" id="PTHR36437">
    <property type="entry name" value="GLYOXALASE/BLEOMYCIN RESISTANCE PROTEIN/DIOXYGENASE"/>
    <property type="match status" value="1"/>
</dbReference>
<dbReference type="InterPro" id="IPR029068">
    <property type="entry name" value="Glyas_Bleomycin-R_OHBP_Dase"/>
</dbReference>
<dbReference type="RefSeq" id="WP_378972353.1">
    <property type="nucleotide sequence ID" value="NZ_JBHTBJ010000019.1"/>
</dbReference>
<dbReference type="InterPro" id="IPR037523">
    <property type="entry name" value="VOC_core"/>
</dbReference>
<evidence type="ECO:0000259" key="1">
    <source>
        <dbReference type="PROSITE" id="PS51819"/>
    </source>
</evidence>
<evidence type="ECO:0000313" key="3">
    <source>
        <dbReference type="Proteomes" id="UP001596548"/>
    </source>
</evidence>
<proteinExistence type="predicted"/>
<evidence type="ECO:0000313" key="2">
    <source>
        <dbReference type="EMBL" id="MFC7277143.1"/>
    </source>
</evidence>
<dbReference type="PANTHER" id="PTHR36437:SF2">
    <property type="entry name" value="GLYOXALASE_BLEOMYCIN RESISTANCE PROTEIN_DIOXYGENASE"/>
    <property type="match status" value="1"/>
</dbReference>
<gene>
    <name evidence="2" type="ORF">ACFQS1_24385</name>
</gene>
<dbReference type="SUPFAM" id="SSF54593">
    <property type="entry name" value="Glyoxalase/Bleomycin resistance protein/Dihydroxybiphenyl dioxygenase"/>
    <property type="match status" value="1"/>
</dbReference>
<name>A0ABW2HVG7_9ACTN</name>
<dbReference type="PROSITE" id="PS51819">
    <property type="entry name" value="VOC"/>
    <property type="match status" value="1"/>
</dbReference>
<comment type="caution">
    <text evidence="2">The sequence shown here is derived from an EMBL/GenBank/DDBJ whole genome shotgun (WGS) entry which is preliminary data.</text>
</comment>
<dbReference type="InterPro" id="IPR004360">
    <property type="entry name" value="Glyas_Fos-R_dOase_dom"/>
</dbReference>